<dbReference type="RefSeq" id="WP_029721758.1">
    <property type="nucleotide sequence ID" value="NZ_JAJUIW010000013.1"/>
</dbReference>
<keyword evidence="5" id="KW-1185">Reference proteome</keyword>
<reference evidence="4 5" key="1">
    <citation type="submission" date="2014-06" db="EMBL/GenBank/DDBJ databases">
        <title>Saccharopolyspora rectivirgula DSM-43113 Genome sequencing.</title>
        <authorList>
            <person name="Barrera C."/>
            <person name="Millon L."/>
            <person name="Rognon B."/>
            <person name="Zaugg C."/>
            <person name="Monod M."/>
        </authorList>
    </citation>
    <scope>NUCLEOTIDE SEQUENCE [LARGE SCALE GENOMIC DNA]</scope>
    <source>
        <strain evidence="4 5">DSM 43113</strain>
    </source>
</reference>
<accession>A0A073BD29</accession>
<evidence type="ECO:0000256" key="1">
    <source>
        <dbReference type="SAM" id="MobiDB-lite"/>
    </source>
</evidence>
<dbReference type="eggNOG" id="COG2133">
    <property type="taxonomic scope" value="Bacteria"/>
</dbReference>
<keyword evidence="2" id="KW-0732">Signal</keyword>
<feature type="chain" id="PRO_5039581801" evidence="2">
    <location>
        <begin position="21"/>
        <end position="396"/>
    </location>
</feature>
<dbReference type="InterPro" id="IPR011042">
    <property type="entry name" value="6-blade_b-propeller_TolB-like"/>
</dbReference>
<dbReference type="PANTHER" id="PTHR19328:SF13">
    <property type="entry name" value="HIPL1 PROTEIN"/>
    <property type="match status" value="1"/>
</dbReference>
<comment type="caution">
    <text evidence="4">The sequence shown here is derived from an EMBL/GenBank/DDBJ whole genome shotgun (WGS) entry which is preliminary data.</text>
</comment>
<evidence type="ECO:0000313" key="5">
    <source>
        <dbReference type="Proteomes" id="UP000031419"/>
    </source>
</evidence>
<dbReference type="InterPro" id="IPR006311">
    <property type="entry name" value="TAT_signal"/>
</dbReference>
<dbReference type="EMBL" id="JNVU01000012">
    <property type="protein sequence ID" value="KEI45629.1"/>
    <property type="molecule type" value="Genomic_DNA"/>
</dbReference>
<organism evidence="4 5">
    <name type="scientific">Saccharopolyspora rectivirgula</name>
    <dbReference type="NCBI Taxonomy" id="28042"/>
    <lineage>
        <taxon>Bacteria</taxon>
        <taxon>Bacillati</taxon>
        <taxon>Actinomycetota</taxon>
        <taxon>Actinomycetes</taxon>
        <taxon>Pseudonocardiales</taxon>
        <taxon>Pseudonocardiaceae</taxon>
        <taxon>Saccharopolyspora</taxon>
    </lineage>
</organism>
<gene>
    <name evidence="4" type="ORF">GU90_04175</name>
</gene>
<dbReference type="PROSITE" id="PS51257">
    <property type="entry name" value="PROKAR_LIPOPROTEIN"/>
    <property type="match status" value="1"/>
</dbReference>
<proteinExistence type="predicted"/>
<dbReference type="PANTHER" id="PTHR19328">
    <property type="entry name" value="HEDGEHOG-INTERACTING PROTEIN"/>
    <property type="match status" value="1"/>
</dbReference>
<dbReference type="Pfam" id="PF07995">
    <property type="entry name" value="GSDH"/>
    <property type="match status" value="1"/>
</dbReference>
<dbReference type="OrthoDB" id="9770043at2"/>
<name>A0A073BD29_9PSEU</name>
<dbReference type="InterPro" id="IPR012938">
    <property type="entry name" value="Glc/Sorbosone_DH"/>
</dbReference>
<sequence length="396" mass="41912">MAARRFALAALLALAGCATGGPPTPTAPAPGSGPPQAGGPGELHVEVVASGLEHPWEIGFLPDGSALVTQRPGELALLRQPDLRPQPVQADFSDVLARGEGGLMGLVVHPDFHANREFTTCQTHQEDGRAVDIRLITWRLAEDGTRAERVGQPLLTGLPINPSGRHSGCRLAVAPDGALLVSTGDTARPTTAQDLRSPGGKVLRLDLDTGRPLPDNPFWDDPDPRQQLVLTYGHRNVQGLAIGPDGQVFAAEHGPDSEDELNLLRPGRNYGWDPSRGGRNPVFYDESVPMTDLRRFPDAVPPLWTSGTDTEAVCAAAFLRGGQWGEPGVLAVTALKGSKLLLFRLAPGPSVLEVEVPPALDGTHGRLRGAQQGPDGALYVTTSNGTDDEVLRVTAR</sequence>
<dbReference type="PROSITE" id="PS51318">
    <property type="entry name" value="TAT"/>
    <property type="match status" value="1"/>
</dbReference>
<feature type="region of interest" description="Disordered" evidence="1">
    <location>
        <begin position="22"/>
        <end position="41"/>
    </location>
</feature>
<dbReference type="InterPro" id="IPR011041">
    <property type="entry name" value="Quinoprot_gluc/sorb_DH_b-prop"/>
</dbReference>
<feature type="domain" description="Glucose/Sorbosone dehydrogenase" evidence="3">
    <location>
        <begin position="52"/>
        <end position="385"/>
    </location>
</feature>
<evidence type="ECO:0000259" key="3">
    <source>
        <dbReference type="Pfam" id="PF07995"/>
    </source>
</evidence>
<evidence type="ECO:0000313" key="4">
    <source>
        <dbReference type="EMBL" id="KEI45629.1"/>
    </source>
</evidence>
<dbReference type="SUPFAM" id="SSF50952">
    <property type="entry name" value="Soluble quinoprotein glucose dehydrogenase"/>
    <property type="match status" value="1"/>
</dbReference>
<protein>
    <submittedName>
        <fullName evidence="4">Glucose dehydrogenase</fullName>
    </submittedName>
</protein>
<dbReference type="AlphaFoldDB" id="A0A073BD29"/>
<feature type="compositionally biased region" description="Pro residues" evidence="1">
    <location>
        <begin position="22"/>
        <end position="33"/>
    </location>
</feature>
<feature type="signal peptide" evidence="2">
    <location>
        <begin position="1"/>
        <end position="20"/>
    </location>
</feature>
<dbReference type="STRING" id="28042.GU90_04175"/>
<evidence type="ECO:0000256" key="2">
    <source>
        <dbReference type="SAM" id="SignalP"/>
    </source>
</evidence>
<dbReference type="Proteomes" id="UP000031419">
    <property type="component" value="Unassembled WGS sequence"/>
</dbReference>
<dbReference type="Gene3D" id="2.120.10.30">
    <property type="entry name" value="TolB, C-terminal domain"/>
    <property type="match status" value="1"/>
</dbReference>